<reference evidence="2 3" key="1">
    <citation type="journal article" date="2014" name="Int. J. Syst. Evol. Microbiol.">
        <title>Phaeodactylibacter xiamenensis gen. nov., sp. nov., a member of the family Saprospiraceae isolated from the marine alga Phaeodactylum tricornutum.</title>
        <authorList>
            <person name="Chen Z.Jr."/>
            <person name="Lei X."/>
            <person name="Lai Q."/>
            <person name="Li Y."/>
            <person name="Zhang B."/>
            <person name="Zhang J."/>
            <person name="Zhang H."/>
            <person name="Yang L."/>
            <person name="Zheng W."/>
            <person name="Tian Y."/>
            <person name="Yu Z."/>
            <person name="Xu H.Jr."/>
            <person name="Zheng T."/>
        </authorList>
    </citation>
    <scope>NUCLEOTIDE SEQUENCE [LARGE SCALE GENOMIC DNA]</scope>
    <source>
        <strain evidence="2 3">KD52</strain>
    </source>
</reference>
<protein>
    <submittedName>
        <fullName evidence="2">Uncharacterized protein</fullName>
    </submittedName>
</protein>
<dbReference type="AlphaFoldDB" id="A0A098S266"/>
<keyword evidence="1" id="KW-1133">Transmembrane helix</keyword>
<keyword evidence="3" id="KW-1185">Reference proteome</keyword>
<evidence type="ECO:0000313" key="2">
    <source>
        <dbReference type="EMBL" id="KGE86444.1"/>
    </source>
</evidence>
<feature type="transmembrane region" description="Helical" evidence="1">
    <location>
        <begin position="87"/>
        <end position="107"/>
    </location>
</feature>
<evidence type="ECO:0000313" key="3">
    <source>
        <dbReference type="Proteomes" id="UP000029736"/>
    </source>
</evidence>
<evidence type="ECO:0000256" key="1">
    <source>
        <dbReference type="SAM" id="Phobius"/>
    </source>
</evidence>
<organism evidence="2 3">
    <name type="scientific">Phaeodactylibacter xiamenensis</name>
    <dbReference type="NCBI Taxonomy" id="1524460"/>
    <lineage>
        <taxon>Bacteria</taxon>
        <taxon>Pseudomonadati</taxon>
        <taxon>Bacteroidota</taxon>
        <taxon>Saprospiria</taxon>
        <taxon>Saprospirales</taxon>
        <taxon>Haliscomenobacteraceae</taxon>
        <taxon>Phaeodactylibacter</taxon>
    </lineage>
</organism>
<sequence length="112" mass="11649">MDYSNVGAGAINAWQNGSVGNQNGVPVNQNETTSGNSWFSGENVSGWLGGVSSVIDSLKGNQGPDTVIYQTVPPPDTDQNKGLSTGALIGIVVGVILLFVMLLALMARRKKS</sequence>
<dbReference type="Proteomes" id="UP000029736">
    <property type="component" value="Unassembled WGS sequence"/>
</dbReference>
<dbReference type="RefSeq" id="WP_044225298.1">
    <property type="nucleotide sequence ID" value="NZ_JBKAGJ010000026.1"/>
</dbReference>
<proteinExistence type="predicted"/>
<keyword evidence="1" id="KW-0812">Transmembrane</keyword>
<dbReference type="EMBL" id="JPOS01000079">
    <property type="protein sequence ID" value="KGE86444.1"/>
    <property type="molecule type" value="Genomic_DNA"/>
</dbReference>
<gene>
    <name evidence="2" type="ORF">IX84_21945</name>
</gene>
<dbReference type="STRING" id="1524460.IX84_21945"/>
<accession>A0A098S266</accession>
<comment type="caution">
    <text evidence="2">The sequence shown here is derived from an EMBL/GenBank/DDBJ whole genome shotgun (WGS) entry which is preliminary data.</text>
</comment>
<name>A0A098S266_9BACT</name>
<keyword evidence="1" id="KW-0472">Membrane</keyword>